<gene>
    <name evidence="1" type="ORF">ID810_12135</name>
</gene>
<dbReference type="Proteomes" id="UP000594637">
    <property type="component" value="Chromosome"/>
</dbReference>
<evidence type="ECO:0000313" key="2">
    <source>
        <dbReference type="Proteomes" id="UP000594637"/>
    </source>
</evidence>
<protein>
    <submittedName>
        <fullName evidence="1">Uncharacterized protein</fullName>
    </submittedName>
</protein>
<name>A0A7T0LKG2_9ACTO</name>
<accession>A0A7T0LKG2</accession>
<keyword evidence="2" id="KW-1185">Reference proteome</keyword>
<evidence type="ECO:0000313" key="1">
    <source>
        <dbReference type="EMBL" id="QPL05419.1"/>
    </source>
</evidence>
<sequence length="105" mass="11784">MVMASLAVAHCLQDVTGLSIKKITHTPRSIRTIQIHLAGQTITASNPITPQAQAILDVLQLKPADYEPTWALNCHDSAQTVSWEQSSCKRWRHCWCRRQGDCTLM</sequence>
<reference evidence="1 2" key="1">
    <citation type="submission" date="2020-11" db="EMBL/GenBank/DDBJ databases">
        <title>Actinomyces sp. ZJ750.</title>
        <authorList>
            <person name="Zhou J."/>
        </authorList>
    </citation>
    <scope>NUCLEOTIDE SEQUENCE [LARGE SCALE GENOMIC DNA]</scope>
    <source>
        <strain evidence="1 2">ZJ750</strain>
    </source>
</reference>
<dbReference type="KEGG" id="arep:ID810_12135"/>
<organism evidence="1 2">
    <name type="scientific">Actinomyces respiraculi</name>
    <dbReference type="NCBI Taxonomy" id="2744574"/>
    <lineage>
        <taxon>Bacteria</taxon>
        <taxon>Bacillati</taxon>
        <taxon>Actinomycetota</taxon>
        <taxon>Actinomycetes</taxon>
        <taxon>Actinomycetales</taxon>
        <taxon>Actinomycetaceae</taxon>
        <taxon>Actinomyces</taxon>
    </lineage>
</organism>
<dbReference type="RefSeq" id="WP_166857410.1">
    <property type="nucleotide sequence ID" value="NZ_CP063989.1"/>
</dbReference>
<dbReference type="AlphaFoldDB" id="A0A7T0LKG2"/>
<proteinExistence type="predicted"/>
<dbReference type="EMBL" id="CP063989">
    <property type="protein sequence ID" value="QPL05419.1"/>
    <property type="molecule type" value="Genomic_DNA"/>
</dbReference>